<keyword evidence="1" id="KW-0408">Iron</keyword>
<dbReference type="PANTHER" id="PTHR42954:SF2">
    <property type="entry name" value="FE(2+) TRANSPORT PROTEIN A"/>
    <property type="match status" value="1"/>
</dbReference>
<dbReference type="InterPro" id="IPR007167">
    <property type="entry name" value="Fe-transptr_FeoA-like"/>
</dbReference>
<dbReference type="Proteomes" id="UP000178622">
    <property type="component" value="Unassembled WGS sequence"/>
</dbReference>
<dbReference type="Gene3D" id="2.30.30.90">
    <property type="match status" value="1"/>
</dbReference>
<dbReference type="OrthoDB" id="9811076at2"/>
<feature type="domain" description="Ferrous iron transporter FeoA-like" evidence="2">
    <location>
        <begin position="2"/>
        <end position="71"/>
    </location>
</feature>
<dbReference type="RefSeq" id="WP_070791789.1">
    <property type="nucleotide sequence ID" value="NZ_MKIR01000006.1"/>
</dbReference>
<dbReference type="InterPro" id="IPR008988">
    <property type="entry name" value="Transcriptional_repressor_C"/>
</dbReference>
<dbReference type="PANTHER" id="PTHR42954">
    <property type="entry name" value="FE(2+) TRANSPORT PROTEIN A"/>
    <property type="match status" value="1"/>
</dbReference>
<dbReference type="GO" id="GO:0046914">
    <property type="term" value="F:transition metal ion binding"/>
    <property type="evidence" value="ECO:0007669"/>
    <property type="project" value="InterPro"/>
</dbReference>
<evidence type="ECO:0000259" key="2">
    <source>
        <dbReference type="SMART" id="SM00899"/>
    </source>
</evidence>
<feature type="domain" description="Ferrous iron transporter FeoA-like" evidence="2">
    <location>
        <begin position="80"/>
        <end position="152"/>
    </location>
</feature>
<dbReference type="InterPro" id="IPR038157">
    <property type="entry name" value="FeoA_core_dom"/>
</dbReference>
<dbReference type="InterPro" id="IPR052713">
    <property type="entry name" value="FeoA"/>
</dbReference>
<evidence type="ECO:0000256" key="1">
    <source>
        <dbReference type="ARBA" id="ARBA00023004"/>
    </source>
</evidence>
<organism evidence="3 4">
    <name type="scientific">Floricoccus tropicus</name>
    <dbReference type="NCBI Taxonomy" id="1859473"/>
    <lineage>
        <taxon>Bacteria</taxon>
        <taxon>Bacillati</taxon>
        <taxon>Bacillota</taxon>
        <taxon>Bacilli</taxon>
        <taxon>Lactobacillales</taxon>
        <taxon>Streptococcaceae</taxon>
        <taxon>Floricoccus</taxon>
    </lineage>
</organism>
<protein>
    <recommendedName>
        <fullName evidence="2">Ferrous iron transporter FeoA-like domain-containing protein</fullName>
    </recommendedName>
</protein>
<dbReference type="EMBL" id="MKIR01000006">
    <property type="protein sequence ID" value="OFI49747.1"/>
    <property type="molecule type" value="Genomic_DNA"/>
</dbReference>
<gene>
    <name evidence="3" type="ORF">BG261_10740</name>
</gene>
<comment type="caution">
    <text evidence="3">The sequence shown here is derived from an EMBL/GenBank/DDBJ whole genome shotgun (WGS) entry which is preliminary data.</text>
</comment>
<dbReference type="STRING" id="1859473.BG261_10740"/>
<name>A0A1E8GNK3_9LACT</name>
<dbReference type="SUPFAM" id="SSF50037">
    <property type="entry name" value="C-terminal domain of transcriptional repressors"/>
    <property type="match status" value="2"/>
</dbReference>
<reference evidence="4" key="1">
    <citation type="submission" date="2016-09" db="EMBL/GenBank/DDBJ databases">
        <title>Draft genome sequence of a novel species of the family Streptococcaceae isolated from flowers.</title>
        <authorList>
            <person name="Chuah L.-O."/>
            <person name="Yap K.-P."/>
            <person name="Thong K.L."/>
            <person name="Liong M.T."/>
            <person name="Ahmad R."/>
            <person name="Rusul G."/>
        </authorList>
    </citation>
    <scope>NUCLEOTIDE SEQUENCE [LARGE SCALE GENOMIC DNA]</scope>
    <source>
        <strain evidence="4">DF1</strain>
    </source>
</reference>
<dbReference type="SMART" id="SM00899">
    <property type="entry name" value="FeoA"/>
    <property type="match status" value="2"/>
</dbReference>
<evidence type="ECO:0000313" key="4">
    <source>
        <dbReference type="Proteomes" id="UP000178622"/>
    </source>
</evidence>
<sequence length="163" mass="18244">MKTLDNCIVGQTYYVDHSKPSMEQKQLQNLGVIKGRQIMVSSFDGENAIVLLQHHRLALDKKLLSQIFVVDDLNQDYEVANLDELIPGMIGIVEGVESMGAIRRRLMDMGITRGVKIYVRKVAPLGDPIEIHLRGYALSLRKAEASQVKVRVLEEDGQEKGGE</sequence>
<accession>A0A1E8GNK3</accession>
<proteinExistence type="predicted"/>
<keyword evidence="4" id="KW-1185">Reference proteome</keyword>
<evidence type="ECO:0000313" key="3">
    <source>
        <dbReference type="EMBL" id="OFI49747.1"/>
    </source>
</evidence>
<dbReference type="Pfam" id="PF04023">
    <property type="entry name" value="FeoA"/>
    <property type="match status" value="2"/>
</dbReference>
<dbReference type="AlphaFoldDB" id="A0A1E8GNK3"/>